<dbReference type="PANTHER" id="PTHR23399:SF2">
    <property type="entry name" value="DEOXYNUCLEOTIDYLTRANSFERASE TERMINAL-INTERACTING PROTEIN 1"/>
    <property type="match status" value="1"/>
</dbReference>
<evidence type="ECO:0000259" key="6">
    <source>
        <dbReference type="Pfam" id="PF21229"/>
    </source>
</evidence>
<dbReference type="EMBL" id="JAFNEN010000175">
    <property type="protein sequence ID" value="KAG8190742.1"/>
    <property type="molecule type" value="Genomic_DNA"/>
</dbReference>
<dbReference type="Proteomes" id="UP000827092">
    <property type="component" value="Unassembled WGS sequence"/>
</dbReference>
<gene>
    <name evidence="7" type="ORF">JTE90_024873</name>
</gene>
<feature type="compositionally biased region" description="Polar residues" evidence="4">
    <location>
        <begin position="446"/>
        <end position="455"/>
    </location>
</feature>
<feature type="compositionally biased region" description="Polar residues" evidence="4">
    <location>
        <begin position="209"/>
        <end position="220"/>
    </location>
</feature>
<feature type="compositionally biased region" description="Basic and acidic residues" evidence="4">
    <location>
        <begin position="417"/>
        <end position="430"/>
    </location>
</feature>
<dbReference type="Pfam" id="PF21229">
    <property type="entry name" value="TdIF1_2nd"/>
    <property type="match status" value="1"/>
</dbReference>
<dbReference type="GO" id="GO:0031491">
    <property type="term" value="F:nucleosome binding"/>
    <property type="evidence" value="ECO:0007669"/>
    <property type="project" value="TreeGrafter"/>
</dbReference>
<comment type="subcellular location">
    <subcellularLocation>
        <location evidence="1">Nucleus</location>
    </subcellularLocation>
</comment>
<dbReference type="AlphaFoldDB" id="A0AAV6V3X8"/>
<comment type="caution">
    <text evidence="7">The sequence shown here is derived from an EMBL/GenBank/DDBJ whole genome shotgun (WGS) entry which is preliminary data.</text>
</comment>
<dbReference type="Pfam" id="PF18192">
    <property type="entry name" value="DNTTIP1_dimer"/>
    <property type="match status" value="1"/>
</dbReference>
<evidence type="ECO:0000256" key="2">
    <source>
        <dbReference type="ARBA" id="ARBA00023125"/>
    </source>
</evidence>
<dbReference type="InterPro" id="IPR041384">
    <property type="entry name" value="DNTTIP1_dimer"/>
</dbReference>
<evidence type="ECO:0000256" key="1">
    <source>
        <dbReference type="ARBA" id="ARBA00004123"/>
    </source>
</evidence>
<dbReference type="GO" id="GO:0005634">
    <property type="term" value="C:nucleus"/>
    <property type="evidence" value="ECO:0007669"/>
    <property type="project" value="UniProtKB-SubCell"/>
</dbReference>
<feature type="region of interest" description="Disordered" evidence="4">
    <location>
        <begin position="394"/>
        <end position="495"/>
    </location>
</feature>
<dbReference type="PANTHER" id="PTHR23399">
    <property type="entry name" value="DEOXYNUCLEOTIDYLTRANSFERASE TERMINAL-INTERACTING PROTEIN 1"/>
    <property type="match status" value="1"/>
</dbReference>
<accession>A0AAV6V3X8</accession>
<organism evidence="7 8">
    <name type="scientific">Oedothorax gibbosus</name>
    <dbReference type="NCBI Taxonomy" id="931172"/>
    <lineage>
        <taxon>Eukaryota</taxon>
        <taxon>Metazoa</taxon>
        <taxon>Ecdysozoa</taxon>
        <taxon>Arthropoda</taxon>
        <taxon>Chelicerata</taxon>
        <taxon>Arachnida</taxon>
        <taxon>Araneae</taxon>
        <taxon>Araneomorphae</taxon>
        <taxon>Entelegynae</taxon>
        <taxon>Araneoidea</taxon>
        <taxon>Linyphiidae</taxon>
        <taxon>Erigoninae</taxon>
        <taxon>Oedothorax</taxon>
    </lineage>
</organism>
<keyword evidence="3" id="KW-0539">Nucleus</keyword>
<dbReference type="InterPro" id="IPR049121">
    <property type="entry name" value="TdIF1_C"/>
</dbReference>
<feature type="domain" description="DNTTIP1 dimerisation" evidence="5">
    <location>
        <begin position="127"/>
        <end position="194"/>
    </location>
</feature>
<feature type="region of interest" description="Disordered" evidence="4">
    <location>
        <begin position="236"/>
        <end position="264"/>
    </location>
</feature>
<feature type="region of interest" description="Disordered" evidence="4">
    <location>
        <begin position="194"/>
        <end position="220"/>
    </location>
</feature>
<feature type="compositionally biased region" description="Polar residues" evidence="4">
    <location>
        <begin position="406"/>
        <end position="415"/>
    </location>
</feature>
<sequence>MSSEVPKIKVTPADRENSVDKSNVFSWHQPKFEVSSSYTSKNDNPQLRFFGMNNKGLNLYFKSEKVSSDKSDSLQTYGLVNWENTFNMRSYNLNNFPTNTTSYKTAYRSQAVAMQRARLGFVNGTAKSLDLLRQNMQKFINKEIDDIIQKYVEKFFKPGMENIKVNNGESSVTDQHLHSVCRQILEEAKKMYQNTSNRGTSPAEFAELETSSSCDQKPTKNNNFLKLTIKKRKESDTDSEASFIPVKPKKRKGRPPNSVSGRSTPLKFKIEHVRREGPKWDPDRLQPDTEFIMGAKANKALGLGATRGRLYIKHPEVFKYSGDQEDKQWLYDHNLMPATGGKAYMLLVEDIKELAQSDEYRNSSVLMPDEIVGFTVPESIVNKMKQTMQEMRTDLPAAKRRGRHPASNSDGNGTSDMKMEDFPSDEKHESGTVSPTDELDLLGSDIRSTNPSPFSLGTGFEDVSPAQPDISPAPSDMSTTFDPPLSAPFDIGPTP</sequence>
<keyword evidence="8" id="KW-1185">Reference proteome</keyword>
<evidence type="ECO:0000259" key="5">
    <source>
        <dbReference type="Pfam" id="PF18192"/>
    </source>
</evidence>
<keyword evidence="2" id="KW-0238">DNA-binding</keyword>
<evidence type="ECO:0000313" key="7">
    <source>
        <dbReference type="EMBL" id="KAG8190742.1"/>
    </source>
</evidence>
<evidence type="ECO:0008006" key="9">
    <source>
        <dbReference type="Google" id="ProtNLM"/>
    </source>
</evidence>
<evidence type="ECO:0000256" key="4">
    <source>
        <dbReference type="SAM" id="MobiDB-lite"/>
    </source>
</evidence>
<dbReference type="InterPro" id="IPR026064">
    <property type="entry name" value="TdIF1"/>
</dbReference>
<proteinExistence type="predicted"/>
<evidence type="ECO:0000256" key="3">
    <source>
        <dbReference type="ARBA" id="ARBA00023242"/>
    </source>
</evidence>
<name>A0AAV6V3X8_9ARAC</name>
<reference evidence="7 8" key="1">
    <citation type="journal article" date="2022" name="Nat. Ecol. Evol.">
        <title>A masculinizing supergene underlies an exaggerated male reproductive morph in a spider.</title>
        <authorList>
            <person name="Hendrickx F."/>
            <person name="De Corte Z."/>
            <person name="Sonet G."/>
            <person name="Van Belleghem S.M."/>
            <person name="Kostlbacher S."/>
            <person name="Vangestel C."/>
        </authorList>
    </citation>
    <scope>NUCLEOTIDE SEQUENCE [LARGE SCALE GENOMIC DNA]</scope>
    <source>
        <strain evidence="7">W744_W776</strain>
    </source>
</reference>
<protein>
    <recommendedName>
        <fullName evidence="9">Deoxynucleotidyltransferase terminal-interacting protein 1</fullName>
    </recommendedName>
</protein>
<dbReference type="GO" id="GO:0003677">
    <property type="term" value="F:DNA binding"/>
    <property type="evidence" value="ECO:0007669"/>
    <property type="project" value="UniProtKB-KW"/>
</dbReference>
<evidence type="ECO:0000313" key="8">
    <source>
        <dbReference type="Proteomes" id="UP000827092"/>
    </source>
</evidence>
<feature type="domain" description="TdIF1 C-terminal" evidence="6">
    <location>
        <begin position="288"/>
        <end position="384"/>
    </location>
</feature>